<evidence type="ECO:0008006" key="5">
    <source>
        <dbReference type="Google" id="ProtNLM"/>
    </source>
</evidence>
<evidence type="ECO:0000313" key="3">
    <source>
        <dbReference type="EMBL" id="WAZ22117.1"/>
    </source>
</evidence>
<evidence type="ECO:0000256" key="2">
    <source>
        <dbReference type="SAM" id="Phobius"/>
    </source>
</evidence>
<organism evidence="3 4">
    <name type="scientific">Streptomyces cinnabarinus</name>
    <dbReference type="NCBI Taxonomy" id="67287"/>
    <lineage>
        <taxon>Bacteria</taxon>
        <taxon>Bacillati</taxon>
        <taxon>Actinomycetota</taxon>
        <taxon>Actinomycetes</taxon>
        <taxon>Kitasatosporales</taxon>
        <taxon>Streptomycetaceae</taxon>
        <taxon>Streptomyces</taxon>
    </lineage>
</organism>
<feature type="transmembrane region" description="Helical" evidence="2">
    <location>
        <begin position="105"/>
        <end position="125"/>
    </location>
</feature>
<reference evidence="3" key="1">
    <citation type="submission" date="2022-12" db="EMBL/GenBank/DDBJ databases">
        <authorList>
            <person name="Ruckert C."/>
            <person name="Busche T."/>
            <person name="Kalinowski J."/>
            <person name="Wittmann C."/>
        </authorList>
    </citation>
    <scope>NUCLEOTIDE SEQUENCE</scope>
    <source>
        <strain evidence="3">DSM 40467</strain>
    </source>
</reference>
<evidence type="ECO:0000256" key="1">
    <source>
        <dbReference type="SAM" id="MobiDB-lite"/>
    </source>
</evidence>
<dbReference type="RefSeq" id="WP_269659745.1">
    <property type="nucleotide sequence ID" value="NZ_CP114413.1"/>
</dbReference>
<keyword evidence="2" id="KW-0812">Transmembrane</keyword>
<feature type="transmembrane region" description="Helical" evidence="2">
    <location>
        <begin position="199"/>
        <end position="215"/>
    </location>
</feature>
<feature type="region of interest" description="Disordered" evidence="1">
    <location>
        <begin position="357"/>
        <end position="385"/>
    </location>
</feature>
<feature type="transmembrane region" description="Helical" evidence="2">
    <location>
        <begin position="221"/>
        <end position="238"/>
    </location>
</feature>
<sequence length="441" mass="47074">MPESLLARRSTHGATALRGGGAWRPTPYQLFGFLFWLLMCLAHWRLPLCCDAGQHAAVVERLKANLLHPSHPTADLPGEGSAYYTPYTLAQALFARLTDLGGWEVVRLAGPLNLLVLLTGLGRLVRVLTPRPWAPVLALATVTLLSGTAGDGLGLMSLTVNLGYPSTFAIGLTFWAWALTGSMGRGLVRYVGPRGGPGLTGYAALGALYAGIFLIDRGTGVGAALGAMALIAGQGRLLKGRDKPPPAHAVITMTTTALLLTAAWPYFDALTLDGPNLTLALIPLQLALAVALSAPRPWSRGRRTLAALTAAAACTSFLALHADFPPPSRWPTYAWAAQHIPPGEVVLTDGHHATQTLAGHGPNLAAPARPDASLDERERRKRTADVRAYLSPESTHAERTAVIRRYHVRWLLLTPRHTLPEEAVVVTWSPRTGEVLARVVG</sequence>
<protein>
    <recommendedName>
        <fullName evidence="5">Integral membrane protein</fullName>
    </recommendedName>
</protein>
<gene>
    <name evidence="3" type="ORF">STRCI_003340</name>
</gene>
<name>A0ABY7KG57_9ACTN</name>
<feature type="transmembrane region" description="Helical" evidence="2">
    <location>
        <begin position="162"/>
        <end position="179"/>
    </location>
</feature>
<accession>A0ABY7KG57</accession>
<feature type="transmembrane region" description="Helical" evidence="2">
    <location>
        <begin position="132"/>
        <end position="150"/>
    </location>
</feature>
<keyword evidence="4" id="KW-1185">Reference proteome</keyword>
<feature type="transmembrane region" description="Helical" evidence="2">
    <location>
        <begin position="279"/>
        <end position="298"/>
    </location>
</feature>
<feature type="transmembrane region" description="Helical" evidence="2">
    <location>
        <begin position="250"/>
        <end position="267"/>
    </location>
</feature>
<dbReference type="EMBL" id="CP114413">
    <property type="protein sequence ID" value="WAZ22117.1"/>
    <property type="molecule type" value="Genomic_DNA"/>
</dbReference>
<evidence type="ECO:0000313" key="4">
    <source>
        <dbReference type="Proteomes" id="UP001164439"/>
    </source>
</evidence>
<dbReference type="Proteomes" id="UP001164439">
    <property type="component" value="Chromosome"/>
</dbReference>
<proteinExistence type="predicted"/>
<keyword evidence="2" id="KW-0472">Membrane</keyword>
<keyword evidence="2" id="KW-1133">Transmembrane helix</keyword>